<dbReference type="OrthoDB" id="9759366at2"/>
<evidence type="ECO:0000259" key="7">
    <source>
        <dbReference type="PROSITE" id="PS50172"/>
    </source>
</evidence>
<dbReference type="PROSITE" id="PS50172">
    <property type="entry name" value="BRCT"/>
    <property type="match status" value="1"/>
</dbReference>
<dbReference type="GO" id="GO:0000820">
    <property type="term" value="P:regulation of glutamine family amino acid metabolic process"/>
    <property type="evidence" value="ECO:0007669"/>
    <property type="project" value="TreeGrafter"/>
</dbReference>
<dbReference type="PANTHER" id="PTHR30621">
    <property type="entry name" value="GLUTAMINE SYNTHETASE ADENYLYLTRANSFERASE"/>
    <property type="match status" value="1"/>
</dbReference>
<dbReference type="Pfam" id="PF03710">
    <property type="entry name" value="GlnE"/>
    <property type="match status" value="1"/>
</dbReference>
<keyword evidence="6" id="KW-0511">Multifunctional enzyme</keyword>
<evidence type="ECO:0000256" key="3">
    <source>
        <dbReference type="ARBA" id="ARBA00022741"/>
    </source>
</evidence>
<proteinExistence type="predicted"/>
<evidence type="ECO:0000256" key="5">
    <source>
        <dbReference type="ARBA" id="ARBA00022842"/>
    </source>
</evidence>
<comment type="caution">
    <text evidence="8">The sequence shown here is derived from an EMBL/GenBank/DDBJ whole genome shotgun (WGS) entry which is preliminary data.</text>
</comment>
<dbReference type="InterPro" id="IPR023057">
    <property type="entry name" value="GlnE"/>
</dbReference>
<dbReference type="EMBL" id="ABZS01000040">
    <property type="protein sequence ID" value="EEP60930.1"/>
    <property type="molecule type" value="Genomic_DNA"/>
</dbReference>
<name>C4FJ29_9AQUI</name>
<keyword evidence="3" id="KW-0547">Nucleotide-binding</keyword>
<dbReference type="Gene3D" id="1.20.120.330">
    <property type="entry name" value="Nucleotidyltransferases domain 2"/>
    <property type="match status" value="1"/>
</dbReference>
<keyword evidence="5" id="KW-0460">Magnesium</keyword>
<evidence type="ECO:0000313" key="8">
    <source>
        <dbReference type="EMBL" id="EEP60930.1"/>
    </source>
</evidence>
<dbReference type="Gene3D" id="3.30.460.10">
    <property type="entry name" value="Beta Polymerase, domain 2"/>
    <property type="match status" value="1"/>
</dbReference>
<keyword evidence="1 8" id="KW-0808">Transferase</keyword>
<dbReference type="InterPro" id="IPR013546">
    <property type="entry name" value="PII_UdlTrfase/GS_AdlTrfase"/>
</dbReference>
<evidence type="ECO:0000256" key="2">
    <source>
        <dbReference type="ARBA" id="ARBA00022695"/>
    </source>
</evidence>
<evidence type="ECO:0000256" key="1">
    <source>
        <dbReference type="ARBA" id="ARBA00022679"/>
    </source>
</evidence>
<dbReference type="EC" id="2.7.7.42" evidence="8"/>
<keyword evidence="9" id="KW-1185">Reference proteome</keyword>
<accession>C4FJ29</accession>
<gene>
    <name evidence="8" type="ORF">SULYE_0570</name>
</gene>
<dbReference type="SUPFAM" id="SSF81593">
    <property type="entry name" value="Nucleotidyltransferase substrate binding subunit/domain"/>
    <property type="match status" value="1"/>
</dbReference>
<reference evidence="8 9" key="1">
    <citation type="submission" date="2009-04" db="EMBL/GenBank/DDBJ databases">
        <authorList>
            <person name="Reysenbach A.-L."/>
            <person name="Heidelberg J.F."/>
            <person name="Nelson W.C."/>
        </authorList>
    </citation>
    <scope>NUCLEOTIDE SEQUENCE [LARGE SCALE GENOMIC DNA]</scope>
    <source>
        <strain evidence="8 9">SS-5</strain>
    </source>
</reference>
<dbReference type="GO" id="GO:0005524">
    <property type="term" value="F:ATP binding"/>
    <property type="evidence" value="ECO:0007669"/>
    <property type="project" value="UniProtKB-KW"/>
</dbReference>
<dbReference type="InterPro" id="IPR043519">
    <property type="entry name" value="NT_sf"/>
</dbReference>
<keyword evidence="2 8" id="KW-0548">Nucleotidyltransferase</keyword>
<dbReference type="GO" id="GO:0005829">
    <property type="term" value="C:cytosol"/>
    <property type="evidence" value="ECO:0007669"/>
    <property type="project" value="TreeGrafter"/>
</dbReference>
<evidence type="ECO:0000313" key="9">
    <source>
        <dbReference type="Proteomes" id="UP000005540"/>
    </source>
</evidence>
<dbReference type="Pfam" id="PF08335">
    <property type="entry name" value="GlnD_UR_UTase"/>
    <property type="match status" value="1"/>
</dbReference>
<dbReference type="PANTHER" id="PTHR30621:SF0">
    <property type="entry name" value="BIFUNCTIONAL GLUTAMINE SYNTHETASE ADENYLYLTRANSFERASE_ADENYLYL-REMOVING ENZYME"/>
    <property type="match status" value="1"/>
</dbReference>
<organism evidence="8 9">
    <name type="scientific">Sulfurihydrogenibium yellowstonense SS-5</name>
    <dbReference type="NCBI Taxonomy" id="432331"/>
    <lineage>
        <taxon>Bacteria</taxon>
        <taxon>Pseudomonadati</taxon>
        <taxon>Aquificota</taxon>
        <taxon>Aquificia</taxon>
        <taxon>Aquificales</taxon>
        <taxon>Hydrogenothermaceae</taxon>
        <taxon>Sulfurihydrogenibium</taxon>
    </lineage>
</organism>
<dbReference type="InterPro" id="IPR001357">
    <property type="entry name" value="BRCT_dom"/>
</dbReference>
<dbReference type="SUPFAM" id="SSF81301">
    <property type="entry name" value="Nucleotidyltransferase"/>
    <property type="match status" value="1"/>
</dbReference>
<feature type="domain" description="BRCT" evidence="7">
    <location>
        <begin position="403"/>
        <end position="479"/>
    </location>
</feature>
<feature type="non-terminal residue" evidence="8">
    <location>
        <position position="647"/>
    </location>
</feature>
<dbReference type="InterPro" id="IPR005190">
    <property type="entry name" value="GlnE_rpt_dom"/>
</dbReference>
<evidence type="ECO:0000256" key="4">
    <source>
        <dbReference type="ARBA" id="ARBA00022840"/>
    </source>
</evidence>
<dbReference type="GO" id="GO:0008882">
    <property type="term" value="F:[glutamate-ammonia-ligase] adenylyltransferase activity"/>
    <property type="evidence" value="ECO:0007669"/>
    <property type="project" value="UniProtKB-EC"/>
</dbReference>
<keyword evidence="8" id="KW-0436">Ligase</keyword>
<evidence type="ECO:0000256" key="6">
    <source>
        <dbReference type="ARBA" id="ARBA00023268"/>
    </source>
</evidence>
<dbReference type="RefSeq" id="WP_007546222.1">
    <property type="nucleotide sequence ID" value="NZ_ABZS01000040.1"/>
</dbReference>
<keyword evidence="4" id="KW-0067">ATP-binding</keyword>
<dbReference type="GO" id="GO:0016874">
    <property type="term" value="F:ligase activity"/>
    <property type="evidence" value="ECO:0007669"/>
    <property type="project" value="UniProtKB-KW"/>
</dbReference>
<sequence>MSNLFKFETLKKDFLNSLNPSQYKLLENLSFYSSCITDFIFRHPQELFYVYESLDKPLLGRENLIKEALELLNIEKEDEFITKLTFFKMKHFARIVAKDIYKKHHLIQLTEEYSYLADACFEVAYQKAYSKYLQKFGTPIDELTGKPAGGSVIALGKHGGTDLNYYSDVDVMYIYSGEGATEKGITNREFFTKVFTDTTVYLTRRNAETVAWNVDLDLRPEGRKGLLTYSIPFLENYYWSVGRTWERHMLIKARHAAGDENTTNEFLAVITPFVYRKSLSKEIIDDILNMKKMIEKHSKPKNPDEIDVKKSEGGIREIEFIVQVFQLLHGGHDPSLRERETVRALRKIVEKGLLSEEKGKFLEDAYIFLRNLEHVIQLKNCVQTQILNLKNASEYAKKLGFDSEEKFLEKLEAVRKNVKRIFESLGGEEEKELTPIQAYIITKVNEEIALEYLKSLGFKDPKWALNLITSIFEDEEYLLLSEKYKNLLIDFLSKLEEYLKETKAKESLLINLNKFFTEGKIYRLFTIALESKSKLVDFIIEVAKTTDYATNLMIKDKELIDLAFITSKPLSNREDFEKELKIIKIEDRVESLKKLKKITEVLATLEYLHKIKTHSPIARLKKLNNTITNLADFILESLYKINEGSKS</sequence>
<protein>
    <submittedName>
        <fullName evidence="8">Putative glutamate-ammonia-ligase adenylyltransferase</fullName>
        <ecNumber evidence="8">2.7.7.42</ecNumber>
    </submittedName>
</protein>
<dbReference type="CDD" id="cd05401">
    <property type="entry name" value="NT_GlnE_GlnD_like"/>
    <property type="match status" value="1"/>
</dbReference>
<dbReference type="AlphaFoldDB" id="C4FJ29"/>
<dbReference type="Proteomes" id="UP000005540">
    <property type="component" value="Unassembled WGS sequence"/>
</dbReference>